<evidence type="ECO:0000313" key="3">
    <source>
        <dbReference type="EMBL" id="CDW75703.1"/>
    </source>
</evidence>
<accession>A0A078A2F1</accession>
<proteinExistence type="predicted"/>
<organism evidence="3 4">
    <name type="scientific">Stylonychia lemnae</name>
    <name type="common">Ciliate</name>
    <dbReference type="NCBI Taxonomy" id="5949"/>
    <lineage>
        <taxon>Eukaryota</taxon>
        <taxon>Sar</taxon>
        <taxon>Alveolata</taxon>
        <taxon>Ciliophora</taxon>
        <taxon>Intramacronucleata</taxon>
        <taxon>Spirotrichea</taxon>
        <taxon>Stichotrichia</taxon>
        <taxon>Sporadotrichida</taxon>
        <taxon>Oxytrichidae</taxon>
        <taxon>Stylonychinae</taxon>
        <taxon>Stylonychia</taxon>
    </lineage>
</organism>
<evidence type="ECO:0000256" key="2">
    <source>
        <dbReference type="SAM" id="MobiDB-lite"/>
    </source>
</evidence>
<feature type="compositionally biased region" description="Basic and acidic residues" evidence="2">
    <location>
        <begin position="461"/>
        <end position="472"/>
    </location>
</feature>
<feature type="region of interest" description="Disordered" evidence="2">
    <location>
        <begin position="440"/>
        <end position="472"/>
    </location>
</feature>
<dbReference type="EMBL" id="CCKQ01004546">
    <property type="protein sequence ID" value="CDW75703.1"/>
    <property type="molecule type" value="Genomic_DNA"/>
</dbReference>
<keyword evidence="1" id="KW-0175">Coiled coil</keyword>
<feature type="coiled-coil region" evidence="1">
    <location>
        <begin position="320"/>
        <end position="429"/>
    </location>
</feature>
<evidence type="ECO:0000256" key="1">
    <source>
        <dbReference type="SAM" id="Coils"/>
    </source>
</evidence>
<keyword evidence="4" id="KW-1185">Reference proteome</keyword>
<sequence>MEQQSPKLIKLRSSFNKNEVDPKTLKQYNDLRNLLSIQKNPQFEDELSNLTMHQQKILNSLRRPNWIEKLQNSSDSKQNRRKNLSNLTPIAKDFTSRNNDPESNLVTQRKTFDRSNMSVLNQTMDYNSIIEPYFSLRKNSHKQPQILKGNNFDQAYMNKESKLIQMKQQIEELKLENDQIKNLNARLVERIDYLQNIIDKEADGTEFYYNYPPKPDEQLLNDVRQMKDRSTLEQNNQTQPEKKQNEQIAKIRKLYDDKIERDKRLAERSYNEMQRSFTLEIDQLQEILSQQCKAHIQLSNQHDNVVSKFNNYYTECDKYIADRELRLKQLKQDNNDLQQNLDQTTNLFNREKMEHEALKQTHSQYLEQYNVMKDENVKLRKEVMMYEEKYKFIDIGKLHEKIQLLTTQLDQSEKQRKRVQYELFDLRDKIFKATSKRISPRSKDFSDTKTQLGFGTSPGKENADHDKQWKGEDQVEETAQAMLEYIHNEISGQFPKGNQLNQWTNYINTQPGLVDEI</sequence>
<dbReference type="Proteomes" id="UP000039865">
    <property type="component" value="Unassembled WGS sequence"/>
</dbReference>
<evidence type="ECO:0000313" key="4">
    <source>
        <dbReference type="Proteomes" id="UP000039865"/>
    </source>
</evidence>
<name>A0A078A2F1_STYLE</name>
<dbReference type="InParanoid" id="A0A078A2F1"/>
<dbReference type="AlphaFoldDB" id="A0A078A2F1"/>
<feature type="coiled-coil region" evidence="1">
    <location>
        <begin position="156"/>
        <end position="190"/>
    </location>
</feature>
<protein>
    <submittedName>
        <fullName evidence="3">Uncharacterized protein</fullName>
    </submittedName>
</protein>
<gene>
    <name evidence="3" type="primary">Contig18085.g19222</name>
    <name evidence="3" type="ORF">STYLEM_4696</name>
</gene>
<reference evidence="3 4" key="1">
    <citation type="submission" date="2014-06" db="EMBL/GenBank/DDBJ databases">
        <authorList>
            <person name="Swart Estienne"/>
        </authorList>
    </citation>
    <scope>NUCLEOTIDE SEQUENCE [LARGE SCALE GENOMIC DNA]</scope>
    <source>
        <strain evidence="3 4">130c</strain>
    </source>
</reference>